<dbReference type="Proteomes" id="UP001428341">
    <property type="component" value="Unassembled WGS sequence"/>
</dbReference>
<dbReference type="EMBL" id="JBCGBO010000001">
    <property type="protein sequence ID" value="KAK9229031.1"/>
    <property type="molecule type" value="Genomic_DNA"/>
</dbReference>
<organism evidence="1 2">
    <name type="scientific">Citrus x changshan-huyou</name>
    <dbReference type="NCBI Taxonomy" id="2935761"/>
    <lineage>
        <taxon>Eukaryota</taxon>
        <taxon>Viridiplantae</taxon>
        <taxon>Streptophyta</taxon>
        <taxon>Embryophyta</taxon>
        <taxon>Tracheophyta</taxon>
        <taxon>Spermatophyta</taxon>
        <taxon>Magnoliopsida</taxon>
        <taxon>eudicotyledons</taxon>
        <taxon>Gunneridae</taxon>
        <taxon>Pentapetalae</taxon>
        <taxon>rosids</taxon>
        <taxon>malvids</taxon>
        <taxon>Sapindales</taxon>
        <taxon>Rutaceae</taxon>
        <taxon>Aurantioideae</taxon>
        <taxon>Citrus</taxon>
    </lineage>
</organism>
<proteinExistence type="predicted"/>
<comment type="caution">
    <text evidence="1">The sequence shown here is derived from an EMBL/GenBank/DDBJ whole genome shotgun (WGS) entry which is preliminary data.</text>
</comment>
<accession>A0AAP0N0D5</accession>
<name>A0AAP0N0D5_9ROSI</name>
<protein>
    <submittedName>
        <fullName evidence="1">Uncharacterized protein</fullName>
    </submittedName>
</protein>
<evidence type="ECO:0000313" key="1">
    <source>
        <dbReference type="EMBL" id="KAK9229031.1"/>
    </source>
</evidence>
<dbReference type="AlphaFoldDB" id="A0AAP0N0D5"/>
<reference evidence="1 2" key="1">
    <citation type="submission" date="2024-05" db="EMBL/GenBank/DDBJ databases">
        <title>Haplotype-resolved chromosome-level genome assembly of Huyou (Citrus changshanensis).</title>
        <authorList>
            <person name="Miao C."/>
            <person name="Chen W."/>
            <person name="Wu Y."/>
            <person name="Wang L."/>
            <person name="Zhao S."/>
            <person name="Grierson D."/>
            <person name="Xu C."/>
            <person name="Chen K."/>
        </authorList>
    </citation>
    <scope>NUCLEOTIDE SEQUENCE [LARGE SCALE GENOMIC DNA]</scope>
    <source>
        <strain evidence="1">01-14</strain>
        <tissue evidence="1">Leaf</tissue>
    </source>
</reference>
<sequence>MEEVLDEGSTARLKLRIEEGAEDENAVVVPQKKECFFITSTCFRSKQGSLPLDIALKIRGVNENLAEQDYDQEKLNKRIAEISGVVAVTKDWGIYDLIFSNQTAAIAATLRKAAEAQVFCISKVIAHQKNCSIPVKFVRYHIKALHAALQTYTAC</sequence>
<evidence type="ECO:0000313" key="2">
    <source>
        <dbReference type="Proteomes" id="UP001428341"/>
    </source>
</evidence>
<gene>
    <name evidence="1" type="ORF">WN944_021988</name>
</gene>
<keyword evidence="2" id="KW-1185">Reference proteome</keyword>